<dbReference type="EMBL" id="LN890280">
    <property type="protein sequence ID" value="CUR51604.1"/>
    <property type="molecule type" value="Genomic_DNA"/>
</dbReference>
<evidence type="ECO:0000256" key="1">
    <source>
        <dbReference type="SAM" id="MobiDB-lite"/>
    </source>
</evidence>
<accession>A0A128A2L4</accession>
<evidence type="ECO:0000313" key="2">
    <source>
        <dbReference type="EMBL" id="CUR51604.1"/>
    </source>
</evidence>
<sequence>MPKDESLKKILVLGSGAIKIGEAGESHQVTVNSTTPVANASRPYRKKESRVYL</sequence>
<feature type="compositionally biased region" description="Basic residues" evidence="1">
    <location>
        <begin position="43"/>
        <end position="53"/>
    </location>
</feature>
<keyword evidence="3" id="KW-1185">Reference proteome</keyword>
<dbReference type="SUPFAM" id="SSF52440">
    <property type="entry name" value="PreATP-grasp domain"/>
    <property type="match status" value="1"/>
</dbReference>
<organism evidence="2 3">
    <name type="scientific">Nitrosotalea devaniterrae</name>
    <dbReference type="NCBI Taxonomy" id="1078905"/>
    <lineage>
        <taxon>Archaea</taxon>
        <taxon>Nitrososphaerota</taxon>
        <taxon>Nitrososphaeria</taxon>
        <taxon>Nitrosotaleales</taxon>
        <taxon>Nitrosotaleaceae</taxon>
        <taxon>Nitrosotalea</taxon>
    </lineage>
</organism>
<reference evidence="3" key="1">
    <citation type="submission" date="2015-10" db="EMBL/GenBank/DDBJ databases">
        <authorList>
            <person name="Lehtovirta-Morley L.E."/>
            <person name="Vieille C."/>
        </authorList>
    </citation>
    <scope>NUCLEOTIDE SEQUENCE [LARGE SCALE GENOMIC DNA]</scope>
</reference>
<gene>
    <name evidence="2" type="ORF">NDEV_0839</name>
</gene>
<dbReference type="AlphaFoldDB" id="A0A128A2L4"/>
<dbReference type="KEGG" id="ndv:NDEV_0839"/>
<dbReference type="Proteomes" id="UP000196239">
    <property type="component" value="Chromosome 1"/>
</dbReference>
<proteinExistence type="predicted"/>
<evidence type="ECO:0000313" key="3">
    <source>
        <dbReference type="Proteomes" id="UP000196239"/>
    </source>
</evidence>
<protein>
    <submittedName>
        <fullName evidence="2">Carbamoylphosphate synthase large subunit</fullName>
    </submittedName>
</protein>
<dbReference type="InterPro" id="IPR016185">
    <property type="entry name" value="PreATP-grasp_dom_sf"/>
</dbReference>
<feature type="region of interest" description="Disordered" evidence="1">
    <location>
        <begin position="31"/>
        <end position="53"/>
    </location>
</feature>
<name>A0A128A2L4_9ARCH</name>